<dbReference type="InterPro" id="IPR017451">
    <property type="entry name" value="F-box-assoc_interact_dom"/>
</dbReference>
<keyword evidence="3" id="KW-1185">Reference proteome</keyword>
<evidence type="ECO:0000259" key="1">
    <source>
        <dbReference type="Pfam" id="PF07734"/>
    </source>
</evidence>
<protein>
    <recommendedName>
        <fullName evidence="1">F-box associated beta-propeller type 1 domain-containing protein</fullName>
    </recommendedName>
</protein>
<feature type="domain" description="F-box associated beta-propeller type 1" evidence="1">
    <location>
        <begin position="48"/>
        <end position="304"/>
    </location>
</feature>
<sequence>MHLNVHANNHNSPKKLLISQVINLPRYYIRSSATGDRRVYRLSKTIFNFYSFSLSNSGPQLVKDIRKLDSLSSFKPRVGCVYCCCDGLCFIGIWRERDNTHHPSISLLWNPSTGESIKLPTQYPETSPDKYLYGLGYDSISDDYKIIRINAFDKVCDYGLPDEILATKNASWKKTSECAGGPCGIVPRIIELCLTFVEGAFHWESGCVDPCCVVTFNISNETYGNMSLPVRPYSNTSEETGVSAVGGRLCYHHDDGINFNLWVMKDYGMKESWTKWFSIPNHMKGHITPIYRFSNDEVLLSCFYVMKGDYEFVCKTANGSSNLMWPQHSNDIMHPKTIMDGFVYTESLISPRLDAL</sequence>
<dbReference type="Gramene" id="PHT61986">
    <property type="protein sequence ID" value="PHT61986"/>
    <property type="gene ID" value="T459_34172"/>
</dbReference>
<reference evidence="2 3" key="1">
    <citation type="journal article" date="2014" name="Nat. Genet.">
        <title>Genome sequence of the hot pepper provides insights into the evolution of pungency in Capsicum species.</title>
        <authorList>
            <person name="Kim S."/>
            <person name="Park M."/>
            <person name="Yeom S.I."/>
            <person name="Kim Y.M."/>
            <person name="Lee J.M."/>
            <person name="Lee H.A."/>
            <person name="Seo E."/>
            <person name="Choi J."/>
            <person name="Cheong K."/>
            <person name="Kim K.T."/>
            <person name="Jung K."/>
            <person name="Lee G.W."/>
            <person name="Oh S.K."/>
            <person name="Bae C."/>
            <person name="Kim S.B."/>
            <person name="Lee H.Y."/>
            <person name="Kim S.Y."/>
            <person name="Kim M.S."/>
            <person name="Kang B.C."/>
            <person name="Jo Y.D."/>
            <person name="Yang H.B."/>
            <person name="Jeong H.J."/>
            <person name="Kang W.H."/>
            <person name="Kwon J.K."/>
            <person name="Shin C."/>
            <person name="Lim J.Y."/>
            <person name="Park J.H."/>
            <person name="Huh J.H."/>
            <person name="Kim J.S."/>
            <person name="Kim B.D."/>
            <person name="Cohen O."/>
            <person name="Paran I."/>
            <person name="Suh M.C."/>
            <person name="Lee S.B."/>
            <person name="Kim Y.K."/>
            <person name="Shin Y."/>
            <person name="Noh S.J."/>
            <person name="Park J."/>
            <person name="Seo Y.S."/>
            <person name="Kwon S.Y."/>
            <person name="Kim H.A."/>
            <person name="Park J.M."/>
            <person name="Kim H.J."/>
            <person name="Choi S.B."/>
            <person name="Bosland P.W."/>
            <person name="Reeves G."/>
            <person name="Jo S.H."/>
            <person name="Lee B.W."/>
            <person name="Cho H.T."/>
            <person name="Choi H.S."/>
            <person name="Lee M.S."/>
            <person name="Yu Y."/>
            <person name="Do Choi Y."/>
            <person name="Park B.S."/>
            <person name="van Deynze A."/>
            <person name="Ashrafi H."/>
            <person name="Hill T."/>
            <person name="Kim W.T."/>
            <person name="Pai H.S."/>
            <person name="Ahn H.K."/>
            <person name="Yeam I."/>
            <person name="Giovannoni J.J."/>
            <person name="Rose J.K."/>
            <person name="Sorensen I."/>
            <person name="Lee S.J."/>
            <person name="Kim R.W."/>
            <person name="Choi I.Y."/>
            <person name="Choi B.S."/>
            <person name="Lim J.S."/>
            <person name="Lee Y.H."/>
            <person name="Choi D."/>
        </authorList>
    </citation>
    <scope>NUCLEOTIDE SEQUENCE [LARGE SCALE GENOMIC DNA]</scope>
    <source>
        <strain evidence="3">cv. CM334</strain>
    </source>
</reference>
<dbReference type="Proteomes" id="UP000222542">
    <property type="component" value="Unassembled WGS sequence"/>
</dbReference>
<comment type="caution">
    <text evidence="2">The sequence shown here is derived from an EMBL/GenBank/DDBJ whole genome shotgun (WGS) entry which is preliminary data.</text>
</comment>
<evidence type="ECO:0000313" key="2">
    <source>
        <dbReference type="EMBL" id="PHT61986.1"/>
    </source>
</evidence>
<gene>
    <name evidence="2" type="ORF">T459_34172</name>
</gene>
<dbReference type="Pfam" id="PF07734">
    <property type="entry name" value="FBA_1"/>
    <property type="match status" value="1"/>
</dbReference>
<proteinExistence type="predicted"/>
<evidence type="ECO:0000313" key="3">
    <source>
        <dbReference type="Proteomes" id="UP000222542"/>
    </source>
</evidence>
<dbReference type="AlphaFoldDB" id="A0A2G2XWU8"/>
<dbReference type="NCBIfam" id="TIGR01640">
    <property type="entry name" value="F_box_assoc_1"/>
    <property type="match status" value="1"/>
</dbReference>
<dbReference type="OMA" id="RERDNTH"/>
<dbReference type="PANTHER" id="PTHR31790">
    <property type="entry name" value="OS02G0783600 PROTEIN"/>
    <property type="match status" value="1"/>
</dbReference>
<name>A0A2G2XWU8_CAPAN</name>
<dbReference type="InterPro" id="IPR052361">
    <property type="entry name" value="F-box_domain"/>
</dbReference>
<organism evidence="2 3">
    <name type="scientific">Capsicum annuum</name>
    <name type="common">Capsicum pepper</name>
    <dbReference type="NCBI Taxonomy" id="4072"/>
    <lineage>
        <taxon>Eukaryota</taxon>
        <taxon>Viridiplantae</taxon>
        <taxon>Streptophyta</taxon>
        <taxon>Embryophyta</taxon>
        <taxon>Tracheophyta</taxon>
        <taxon>Spermatophyta</taxon>
        <taxon>Magnoliopsida</taxon>
        <taxon>eudicotyledons</taxon>
        <taxon>Gunneridae</taxon>
        <taxon>Pentapetalae</taxon>
        <taxon>asterids</taxon>
        <taxon>lamiids</taxon>
        <taxon>Solanales</taxon>
        <taxon>Solanaceae</taxon>
        <taxon>Solanoideae</taxon>
        <taxon>Capsiceae</taxon>
        <taxon>Capsicum</taxon>
    </lineage>
</organism>
<dbReference type="EMBL" id="AYRZ02000104">
    <property type="protein sequence ID" value="PHT61986.1"/>
    <property type="molecule type" value="Genomic_DNA"/>
</dbReference>
<dbReference type="InterPro" id="IPR006527">
    <property type="entry name" value="F-box-assoc_dom_typ1"/>
</dbReference>
<dbReference type="PANTHER" id="PTHR31790:SF294">
    <property type="entry name" value="F-BOX PROTEIN CPR30-LIKE ISOFORM X1"/>
    <property type="match status" value="1"/>
</dbReference>
<reference evidence="2 3" key="2">
    <citation type="journal article" date="2017" name="Genome Biol.">
        <title>New reference genome sequences of hot pepper reveal the massive evolution of plant disease-resistance genes by retroduplication.</title>
        <authorList>
            <person name="Kim S."/>
            <person name="Park J."/>
            <person name="Yeom S.I."/>
            <person name="Kim Y.M."/>
            <person name="Seo E."/>
            <person name="Kim K.T."/>
            <person name="Kim M.S."/>
            <person name="Lee J.M."/>
            <person name="Cheong K."/>
            <person name="Shin H.S."/>
            <person name="Kim S.B."/>
            <person name="Han K."/>
            <person name="Lee J."/>
            <person name="Park M."/>
            <person name="Lee H.A."/>
            <person name="Lee H.Y."/>
            <person name="Lee Y."/>
            <person name="Oh S."/>
            <person name="Lee J.H."/>
            <person name="Choi E."/>
            <person name="Choi E."/>
            <person name="Lee S.E."/>
            <person name="Jeon J."/>
            <person name="Kim H."/>
            <person name="Choi G."/>
            <person name="Song H."/>
            <person name="Lee J."/>
            <person name="Lee S.C."/>
            <person name="Kwon J.K."/>
            <person name="Lee H.Y."/>
            <person name="Koo N."/>
            <person name="Hong Y."/>
            <person name="Kim R.W."/>
            <person name="Kang W.H."/>
            <person name="Huh J.H."/>
            <person name="Kang B.C."/>
            <person name="Yang T.J."/>
            <person name="Lee Y.H."/>
            <person name="Bennetzen J.L."/>
            <person name="Choi D."/>
        </authorList>
    </citation>
    <scope>NUCLEOTIDE SEQUENCE [LARGE SCALE GENOMIC DNA]</scope>
    <source>
        <strain evidence="3">cv. CM334</strain>
    </source>
</reference>
<accession>A0A2G2XWU8</accession>